<sequence length="250" mass="28464">MINKIGINKIILLVLCISVMLIGVGMNTFKDQQGNHEDNRLEDLIQWGHELVDSPLTIVVKWQGEWRTNGKKSPIEAAQELASNIRVSMPELVSNTEYITYRSNTDIEGINVIFNWQVITEDRGYMMVTLECSDSTNEKSLISLHEKIKTHLSNLDVEWNASVQGSVDGELSTEEIMKEVEAQLHRNIDFNKVESYKDDMTISHSYRAPTLGFNLVSGENYIDFQTAVHRDEMLGINRITIGFPVITIEF</sequence>
<dbReference type="RefSeq" id="WP_068659018.1">
    <property type="nucleotide sequence ID" value="NZ_CP017770.1"/>
</dbReference>
<gene>
    <name evidence="2" type="ORF">PNBC_13595</name>
</gene>
<dbReference type="InterPro" id="IPR014794">
    <property type="entry name" value="DUF1779"/>
</dbReference>
<dbReference type="InterPro" id="IPR036209">
    <property type="entry name" value="YwmB-like_sf"/>
</dbReference>
<evidence type="ECO:0008006" key="4">
    <source>
        <dbReference type="Google" id="ProtNLM"/>
    </source>
</evidence>
<evidence type="ECO:0000313" key="3">
    <source>
        <dbReference type="Proteomes" id="UP000077134"/>
    </source>
</evidence>
<dbReference type="Proteomes" id="UP000077134">
    <property type="component" value="Unassembled WGS sequence"/>
</dbReference>
<proteinExistence type="predicted"/>
<dbReference type="KEGG" id="pcx:LPB68_15860"/>
<dbReference type="OrthoDB" id="2660768at2"/>
<organism evidence="2 3">
    <name type="scientific">Paenibacillus crassostreae</name>
    <dbReference type="NCBI Taxonomy" id="1763538"/>
    <lineage>
        <taxon>Bacteria</taxon>
        <taxon>Bacillati</taxon>
        <taxon>Bacillota</taxon>
        <taxon>Bacilli</taxon>
        <taxon>Bacillales</taxon>
        <taxon>Paenibacillaceae</taxon>
        <taxon>Paenibacillus</taxon>
    </lineage>
</organism>
<protein>
    <recommendedName>
        <fullName evidence="4">TATA-box binding protein</fullName>
    </recommendedName>
</protein>
<keyword evidence="1" id="KW-1133">Transmembrane helix</keyword>
<dbReference type="AlphaFoldDB" id="A0A167CSU5"/>
<name>A0A167CSU5_9BACL</name>
<reference evidence="2 3" key="1">
    <citation type="submission" date="2016-02" db="EMBL/GenBank/DDBJ databases">
        <title>Paenibacillus sp. LPB0068, isolated from Crassostrea gigas.</title>
        <authorList>
            <person name="Shin S.-K."/>
            <person name="Yi H."/>
        </authorList>
    </citation>
    <scope>NUCLEOTIDE SEQUENCE [LARGE SCALE GENOMIC DNA]</scope>
    <source>
        <strain evidence="2 3">LPB0068</strain>
    </source>
</reference>
<accession>A0A167CSU5</accession>
<dbReference type="Pfam" id="PF08680">
    <property type="entry name" value="DUF1779"/>
    <property type="match status" value="1"/>
</dbReference>
<evidence type="ECO:0000313" key="2">
    <source>
        <dbReference type="EMBL" id="OAB73540.1"/>
    </source>
</evidence>
<dbReference type="Gene3D" id="3.30.360.40">
    <property type="entry name" value="YwmB-like"/>
    <property type="match status" value="1"/>
</dbReference>
<feature type="transmembrane region" description="Helical" evidence="1">
    <location>
        <begin position="7"/>
        <end position="26"/>
    </location>
</feature>
<dbReference type="EMBL" id="LSFN01000021">
    <property type="protein sequence ID" value="OAB73540.1"/>
    <property type="molecule type" value="Genomic_DNA"/>
</dbReference>
<dbReference type="STRING" id="1763538.LPB68_15860"/>
<comment type="caution">
    <text evidence="2">The sequence shown here is derived from an EMBL/GenBank/DDBJ whole genome shotgun (WGS) entry which is preliminary data.</text>
</comment>
<keyword evidence="1" id="KW-0472">Membrane</keyword>
<dbReference type="SUPFAM" id="SSF143842">
    <property type="entry name" value="YwmB-like"/>
    <property type="match status" value="1"/>
</dbReference>
<evidence type="ECO:0000256" key="1">
    <source>
        <dbReference type="SAM" id="Phobius"/>
    </source>
</evidence>
<keyword evidence="1" id="KW-0812">Transmembrane</keyword>
<keyword evidence="3" id="KW-1185">Reference proteome</keyword>